<dbReference type="EMBL" id="CP094984">
    <property type="protein sequence ID" value="UON91260.1"/>
    <property type="molecule type" value="Genomic_DNA"/>
</dbReference>
<dbReference type="AlphaFoldDB" id="A0A9X1M9Z9"/>
<evidence type="ECO:0000313" key="3">
    <source>
        <dbReference type="Proteomes" id="UP000829758"/>
    </source>
</evidence>
<protein>
    <recommendedName>
        <fullName evidence="5">Fis family transcriptional regulator</fullName>
    </recommendedName>
</protein>
<reference evidence="1" key="1">
    <citation type="submission" date="2021-10" db="EMBL/GenBank/DDBJ databases">
        <title>Novel species in genus Arthrobacter.</title>
        <authorList>
            <person name="Liu Y."/>
        </authorList>
    </citation>
    <scope>NUCLEOTIDE SEQUENCE</scope>
    <source>
        <strain evidence="1">Zg-Y462</strain>
        <strain evidence="3">zg-Y462</strain>
    </source>
</reference>
<gene>
    <name evidence="1" type="ORF">LJ755_14900</name>
    <name evidence="2" type="ORF">MUK71_11670</name>
</gene>
<dbReference type="EMBL" id="JAJFZT010000010">
    <property type="protein sequence ID" value="MCC3274011.1"/>
    <property type="molecule type" value="Genomic_DNA"/>
</dbReference>
<evidence type="ECO:0000313" key="2">
    <source>
        <dbReference type="EMBL" id="UON91260.1"/>
    </source>
</evidence>
<dbReference type="Proteomes" id="UP000829758">
    <property type="component" value="Chromosome"/>
</dbReference>
<proteinExistence type="predicted"/>
<accession>A0A9X1M9Z9</accession>
<organism evidence="1 4">
    <name type="scientific">Arthrobacter zhangbolii</name>
    <dbReference type="NCBI Taxonomy" id="2886936"/>
    <lineage>
        <taxon>Bacteria</taxon>
        <taxon>Bacillati</taxon>
        <taxon>Actinomycetota</taxon>
        <taxon>Actinomycetes</taxon>
        <taxon>Micrococcales</taxon>
        <taxon>Micrococcaceae</taxon>
        <taxon>Arthrobacter</taxon>
    </lineage>
</organism>
<sequence>MRWDALFRDMEAQMAAADERHAAGEISERVRVELGGISLQDRLRSQSGRELVVDLGRAGTLRGVLRHVGAGWVVLERERGSALAALAHVVSVRGLDRFAEPAARALNLGIASALREISRDRSIVALRLAGKASGEVLHGTIDRVGADFVELAVVAAGEERRPGNVSAVHLLPTSAVAAVLTQQHGWG</sequence>
<dbReference type="RefSeq" id="WP_227929584.1">
    <property type="nucleotide sequence ID" value="NZ_CP094984.1"/>
</dbReference>
<keyword evidence="3" id="KW-1185">Reference proteome</keyword>
<evidence type="ECO:0000313" key="4">
    <source>
        <dbReference type="Proteomes" id="UP001155145"/>
    </source>
</evidence>
<dbReference type="Proteomes" id="UP001155145">
    <property type="component" value="Unassembled WGS sequence"/>
</dbReference>
<evidence type="ECO:0000313" key="1">
    <source>
        <dbReference type="EMBL" id="MCC3274011.1"/>
    </source>
</evidence>
<evidence type="ECO:0008006" key="5">
    <source>
        <dbReference type="Google" id="ProtNLM"/>
    </source>
</evidence>
<name>A0A9X1M9Z9_9MICC</name>